<keyword evidence="5" id="KW-0597">Phosphoprotein</keyword>
<dbReference type="GO" id="GO:0043565">
    <property type="term" value="F:sequence-specific DNA binding"/>
    <property type="evidence" value="ECO:0007669"/>
    <property type="project" value="InterPro"/>
</dbReference>
<dbReference type="InterPro" id="IPR002197">
    <property type="entry name" value="HTH_Fis"/>
</dbReference>
<dbReference type="Proteomes" id="UP000179129">
    <property type="component" value="Unassembled WGS sequence"/>
</dbReference>
<evidence type="ECO:0000256" key="4">
    <source>
        <dbReference type="ARBA" id="ARBA00023163"/>
    </source>
</evidence>
<dbReference type="Pfam" id="PF00158">
    <property type="entry name" value="Sigma54_activat"/>
    <property type="match status" value="1"/>
</dbReference>
<evidence type="ECO:0000313" key="9">
    <source>
        <dbReference type="Proteomes" id="UP000179129"/>
    </source>
</evidence>
<gene>
    <name evidence="8" type="ORF">A3F83_07965</name>
</gene>
<sequence>MTQMNRFPQKPILIVDDELEIIRVFDSVLQSGGINNIIPCQDSREVSKILGKQEIEVILLDLMMPHVGGEEILQRVVQENPEIPVIMITGVYEVGSAVQCMKFGAFDYLLKPIDAGQLLISVRRAIEMRELRLENSLLTHRFLSDSLERPEVFRPIITQNNKMRSIFQYCEAIARGQHPVLITGETGTGKELIAKALHDLSGRQGKYLAVNVAGLDDTVFSDTLFGHTRGAFTGADAVRQGIIESAKDGTLMLDEIGDLSDVSQVKLLRLLEQREYFPVGADIARQASVRILVTTHRNLEELQRSGKFRGDLYYRLCNHHVNIPTLRERKEDIPLLLEHFLIVAADEFGKKKPIYPQELPALLQSYHFPGNVRELKTMILDAVSTHRGRQLSTEAFRSLMKGKGKSQRSSAIGNLPADSTWASGLTCLPKLKEATQILVEEALRRANNNQKTAALMLGISPQALSKRLKRKK</sequence>
<dbReference type="InterPro" id="IPR003593">
    <property type="entry name" value="AAA+_ATPase"/>
</dbReference>
<dbReference type="PANTHER" id="PTHR32071:SF13">
    <property type="entry name" value="RESPONSE REGULATOR HSFA"/>
    <property type="match status" value="1"/>
</dbReference>
<dbReference type="STRING" id="1817867.A3F83_07965"/>
<feature type="modified residue" description="4-aspartylphosphate" evidence="5">
    <location>
        <position position="61"/>
    </location>
</feature>
<dbReference type="AlphaFoldDB" id="A0A1F5YQC9"/>
<evidence type="ECO:0000256" key="5">
    <source>
        <dbReference type="PROSITE-ProRule" id="PRU00169"/>
    </source>
</evidence>
<dbReference type="PROSITE" id="PS00688">
    <property type="entry name" value="SIGMA54_INTERACT_3"/>
    <property type="match status" value="1"/>
</dbReference>
<feature type="domain" description="Response regulatory" evidence="7">
    <location>
        <begin position="11"/>
        <end position="126"/>
    </location>
</feature>
<name>A0A1F5YQC9_9BACT</name>
<dbReference type="Gene3D" id="3.40.50.300">
    <property type="entry name" value="P-loop containing nucleotide triphosphate hydrolases"/>
    <property type="match status" value="1"/>
</dbReference>
<dbReference type="Gene3D" id="3.40.50.2300">
    <property type="match status" value="1"/>
</dbReference>
<evidence type="ECO:0000256" key="2">
    <source>
        <dbReference type="ARBA" id="ARBA00022840"/>
    </source>
</evidence>
<dbReference type="EMBL" id="MFIX01000187">
    <property type="protein sequence ID" value="OGG02315.1"/>
    <property type="molecule type" value="Genomic_DNA"/>
</dbReference>
<dbReference type="InterPro" id="IPR009057">
    <property type="entry name" value="Homeodomain-like_sf"/>
</dbReference>
<dbReference type="PRINTS" id="PR01590">
    <property type="entry name" value="HTHFIS"/>
</dbReference>
<dbReference type="InterPro" id="IPR027417">
    <property type="entry name" value="P-loop_NTPase"/>
</dbReference>
<evidence type="ECO:0000259" key="6">
    <source>
        <dbReference type="PROSITE" id="PS50045"/>
    </source>
</evidence>
<dbReference type="InterPro" id="IPR058031">
    <property type="entry name" value="AAA_lid_NorR"/>
</dbReference>
<dbReference type="Gene3D" id="1.10.8.60">
    <property type="match status" value="1"/>
</dbReference>
<keyword evidence="2" id="KW-0067">ATP-binding</keyword>
<accession>A0A1F5YQC9</accession>
<keyword evidence="4" id="KW-0804">Transcription</keyword>
<dbReference type="SUPFAM" id="SSF46689">
    <property type="entry name" value="Homeodomain-like"/>
    <property type="match status" value="1"/>
</dbReference>
<dbReference type="SUPFAM" id="SSF52172">
    <property type="entry name" value="CheY-like"/>
    <property type="match status" value="1"/>
</dbReference>
<evidence type="ECO:0000256" key="3">
    <source>
        <dbReference type="ARBA" id="ARBA00023015"/>
    </source>
</evidence>
<evidence type="ECO:0000256" key="1">
    <source>
        <dbReference type="ARBA" id="ARBA00022741"/>
    </source>
</evidence>
<feature type="domain" description="Sigma-54 factor interaction" evidence="6">
    <location>
        <begin position="156"/>
        <end position="384"/>
    </location>
</feature>
<dbReference type="GO" id="GO:0006355">
    <property type="term" value="P:regulation of DNA-templated transcription"/>
    <property type="evidence" value="ECO:0007669"/>
    <property type="project" value="InterPro"/>
</dbReference>
<evidence type="ECO:0000313" key="8">
    <source>
        <dbReference type="EMBL" id="OGG02315.1"/>
    </source>
</evidence>
<dbReference type="InterPro" id="IPR025944">
    <property type="entry name" value="Sigma_54_int_dom_CS"/>
</dbReference>
<comment type="caution">
    <text evidence="8">The sequence shown here is derived from an EMBL/GenBank/DDBJ whole genome shotgun (WGS) entry which is preliminary data.</text>
</comment>
<dbReference type="FunFam" id="3.40.50.300:FF:000006">
    <property type="entry name" value="DNA-binding transcriptional regulator NtrC"/>
    <property type="match status" value="1"/>
</dbReference>
<dbReference type="SMART" id="SM00382">
    <property type="entry name" value="AAA"/>
    <property type="match status" value="1"/>
</dbReference>
<organism evidence="8 9">
    <name type="scientific">Candidatus Glassbacteria bacterium RIFCSPLOWO2_12_FULL_58_11</name>
    <dbReference type="NCBI Taxonomy" id="1817867"/>
    <lineage>
        <taxon>Bacteria</taxon>
        <taxon>Candidatus Glassiibacteriota</taxon>
    </lineage>
</organism>
<keyword evidence="1" id="KW-0547">Nucleotide-binding</keyword>
<dbReference type="Pfam" id="PF00072">
    <property type="entry name" value="Response_reg"/>
    <property type="match status" value="1"/>
</dbReference>
<dbReference type="GO" id="GO:0005524">
    <property type="term" value="F:ATP binding"/>
    <property type="evidence" value="ECO:0007669"/>
    <property type="project" value="UniProtKB-KW"/>
</dbReference>
<dbReference type="Pfam" id="PF25601">
    <property type="entry name" value="AAA_lid_14"/>
    <property type="match status" value="1"/>
</dbReference>
<dbReference type="PROSITE" id="PS50110">
    <property type="entry name" value="RESPONSE_REGULATORY"/>
    <property type="match status" value="1"/>
</dbReference>
<dbReference type="InterPro" id="IPR011006">
    <property type="entry name" value="CheY-like_superfamily"/>
</dbReference>
<dbReference type="Gene3D" id="1.10.10.60">
    <property type="entry name" value="Homeodomain-like"/>
    <property type="match status" value="1"/>
</dbReference>
<dbReference type="PROSITE" id="PS00675">
    <property type="entry name" value="SIGMA54_INTERACT_1"/>
    <property type="match status" value="1"/>
</dbReference>
<reference evidence="8 9" key="1">
    <citation type="journal article" date="2016" name="Nat. Commun.">
        <title>Thousands of microbial genomes shed light on interconnected biogeochemical processes in an aquifer system.</title>
        <authorList>
            <person name="Anantharaman K."/>
            <person name="Brown C.T."/>
            <person name="Hug L.A."/>
            <person name="Sharon I."/>
            <person name="Castelle C.J."/>
            <person name="Probst A.J."/>
            <person name="Thomas B.C."/>
            <person name="Singh A."/>
            <person name="Wilkins M.J."/>
            <person name="Karaoz U."/>
            <person name="Brodie E.L."/>
            <person name="Williams K.H."/>
            <person name="Hubbard S.S."/>
            <person name="Banfield J.F."/>
        </authorList>
    </citation>
    <scope>NUCLEOTIDE SEQUENCE [LARGE SCALE GENOMIC DNA]</scope>
</reference>
<dbReference type="PROSITE" id="PS50045">
    <property type="entry name" value="SIGMA54_INTERACT_4"/>
    <property type="match status" value="1"/>
</dbReference>
<dbReference type="SMART" id="SM00448">
    <property type="entry name" value="REC"/>
    <property type="match status" value="1"/>
</dbReference>
<evidence type="ECO:0000259" key="7">
    <source>
        <dbReference type="PROSITE" id="PS50110"/>
    </source>
</evidence>
<proteinExistence type="predicted"/>
<dbReference type="SUPFAM" id="SSF52540">
    <property type="entry name" value="P-loop containing nucleoside triphosphate hydrolases"/>
    <property type="match status" value="1"/>
</dbReference>
<dbReference type="InterPro" id="IPR025662">
    <property type="entry name" value="Sigma_54_int_dom_ATP-bd_1"/>
</dbReference>
<dbReference type="InterPro" id="IPR001789">
    <property type="entry name" value="Sig_transdc_resp-reg_receiver"/>
</dbReference>
<protein>
    <submittedName>
        <fullName evidence="8">Two-component system response regulator</fullName>
    </submittedName>
</protein>
<dbReference type="InterPro" id="IPR002078">
    <property type="entry name" value="Sigma_54_int"/>
</dbReference>
<dbReference type="Pfam" id="PF02954">
    <property type="entry name" value="HTH_8"/>
    <property type="match status" value="1"/>
</dbReference>
<keyword evidence="3" id="KW-0805">Transcription regulation</keyword>
<dbReference type="GO" id="GO:0000160">
    <property type="term" value="P:phosphorelay signal transduction system"/>
    <property type="evidence" value="ECO:0007669"/>
    <property type="project" value="InterPro"/>
</dbReference>
<dbReference type="CDD" id="cd00009">
    <property type="entry name" value="AAA"/>
    <property type="match status" value="1"/>
</dbReference>
<dbReference type="PANTHER" id="PTHR32071">
    <property type="entry name" value="TRANSCRIPTIONAL REGULATORY PROTEIN"/>
    <property type="match status" value="1"/>
</dbReference>